<dbReference type="InterPro" id="IPR032675">
    <property type="entry name" value="LRR_dom_sf"/>
</dbReference>
<organism evidence="4">
    <name type="scientific">Schizophyllum commune (strain H4-8 / FGSC 9210)</name>
    <name type="common">Split gill fungus</name>
    <dbReference type="NCBI Taxonomy" id="578458"/>
    <lineage>
        <taxon>Eukaryota</taxon>
        <taxon>Fungi</taxon>
        <taxon>Dikarya</taxon>
        <taxon>Basidiomycota</taxon>
        <taxon>Agaricomycotina</taxon>
        <taxon>Agaricomycetes</taxon>
        <taxon>Agaricomycetidae</taxon>
        <taxon>Agaricales</taxon>
        <taxon>Schizophyllaceae</taxon>
        <taxon>Schizophyllum</taxon>
    </lineage>
</organism>
<dbReference type="AlphaFoldDB" id="D8Q9D1"/>
<dbReference type="RefSeq" id="XP_003030119.1">
    <property type="nucleotide sequence ID" value="XM_003030073.1"/>
</dbReference>
<accession>D8Q9D1</accession>
<feature type="compositionally biased region" description="Basic and acidic residues" evidence="2">
    <location>
        <begin position="482"/>
        <end position="498"/>
    </location>
</feature>
<feature type="coiled-coil region" evidence="1">
    <location>
        <begin position="8"/>
        <end position="35"/>
    </location>
</feature>
<reference evidence="3 4" key="1">
    <citation type="journal article" date="2010" name="Nat. Biotechnol.">
        <title>Genome sequence of the model mushroom Schizophyllum commune.</title>
        <authorList>
            <person name="Ohm R.A."/>
            <person name="de Jong J.F."/>
            <person name="Lugones L.G."/>
            <person name="Aerts A."/>
            <person name="Kothe E."/>
            <person name="Stajich J.E."/>
            <person name="de Vries R.P."/>
            <person name="Record E."/>
            <person name="Levasseur A."/>
            <person name="Baker S.E."/>
            <person name="Bartholomew K.A."/>
            <person name="Coutinho P.M."/>
            <person name="Erdmann S."/>
            <person name="Fowler T.J."/>
            <person name="Gathman A.C."/>
            <person name="Lombard V."/>
            <person name="Henrissat B."/>
            <person name="Knabe N."/>
            <person name="Kuees U."/>
            <person name="Lilly W.W."/>
            <person name="Lindquist E."/>
            <person name="Lucas S."/>
            <person name="Magnuson J.K."/>
            <person name="Piumi F."/>
            <person name="Raudaskoski M."/>
            <person name="Salamov A."/>
            <person name="Schmutz J."/>
            <person name="Schwarze F.W.M.R."/>
            <person name="vanKuyk P.A."/>
            <person name="Horton J.S."/>
            <person name="Grigoriev I.V."/>
            <person name="Woesten H.A.B."/>
        </authorList>
    </citation>
    <scope>NUCLEOTIDE SEQUENCE [LARGE SCALE GENOMIC DNA]</scope>
    <source>
        <strain evidence="4">H4-8 / FGSC 9210</strain>
    </source>
</reference>
<gene>
    <name evidence="3" type="ORF">SCHCODRAFT_235974</name>
</gene>
<dbReference type="InParanoid" id="D8Q9D1"/>
<sequence>MTGDTNMIEQYASEISQLEEKCRRLEDELARYEFAYGPLGDIVEPHSPVDAHYGYAHLPAEVLSIIFDWAMEPSFLIRPTFATIPSDAWAICMRTKHSLTLVCRSWNAVALEYLYRDIGFTSIGQIAAFQETLSKSKGDLASSVRTITVACYVASYHRHVYYEDLCAILLMCRRLHSFSTCIRESLDPFDHRFQSYLCPISLPRSVVNLSLNDEPHLTVAEVLPLAKSTSCRLQSLHLTLTDSTEDDMFERNLVFECLTTFSLDCRRVDILHMVSRWSTPRLKYLTISSVNLPDAENSFLVFLMSKGREIEYLHLRDGWSTINGSNQQGVQQYCPKLQHLVMSFRMRWTVSHPSVRWVDIWEPPEYTGGAREIPSFRGYVRRLPTVFPALRGIRTLDYGLFFMPDLPRILRPTEDIRDVAVFEHPGICVKQSAGRLWRADMKYTDIDDGDNDDNDLVRGADESITAGVVHRQNNLEGLEASRSPKDVVETASEGRSEVMSDEGGSESSGDDDNADDPWELPLSSDGTESIAEDEDAPKSPSPLEDDFPQRTRWTHEEVLQAFRRASPRKQAHLRALHQRRGKRAYSNRARWYSDWERASQKGAREKSGLRKIQASKIICERTESQRSVPTTRELLSSAEH</sequence>
<dbReference type="GeneID" id="9588310"/>
<dbReference type="HOGENOM" id="CLU_427689_0_0_1"/>
<keyword evidence="4" id="KW-1185">Reference proteome</keyword>
<dbReference type="VEuPathDB" id="FungiDB:SCHCODRAFT_02583550"/>
<evidence type="ECO:0008006" key="5">
    <source>
        <dbReference type="Google" id="ProtNLM"/>
    </source>
</evidence>
<feature type="compositionally biased region" description="Acidic residues" evidence="2">
    <location>
        <begin position="499"/>
        <end position="518"/>
    </location>
</feature>
<evidence type="ECO:0000313" key="3">
    <source>
        <dbReference type="EMBL" id="EFI95216.1"/>
    </source>
</evidence>
<evidence type="ECO:0000256" key="1">
    <source>
        <dbReference type="SAM" id="Coils"/>
    </source>
</evidence>
<name>D8Q9D1_SCHCM</name>
<dbReference type="Proteomes" id="UP000007431">
    <property type="component" value="Unassembled WGS sequence"/>
</dbReference>
<evidence type="ECO:0000256" key="2">
    <source>
        <dbReference type="SAM" id="MobiDB-lite"/>
    </source>
</evidence>
<dbReference type="EMBL" id="GL377308">
    <property type="protein sequence ID" value="EFI95216.1"/>
    <property type="molecule type" value="Genomic_DNA"/>
</dbReference>
<dbReference type="KEGG" id="scm:SCHCO_02583550"/>
<feature type="region of interest" description="Disordered" evidence="2">
    <location>
        <begin position="468"/>
        <end position="550"/>
    </location>
</feature>
<dbReference type="OMA" id="HAWHWET"/>
<dbReference type="OrthoDB" id="3258555at2759"/>
<proteinExistence type="predicted"/>
<protein>
    <recommendedName>
        <fullName evidence="5">F-box domain-containing protein</fullName>
    </recommendedName>
</protein>
<dbReference type="Gene3D" id="3.80.10.10">
    <property type="entry name" value="Ribonuclease Inhibitor"/>
    <property type="match status" value="1"/>
</dbReference>
<dbReference type="eggNOG" id="ENOG502QPW5">
    <property type="taxonomic scope" value="Eukaryota"/>
</dbReference>
<evidence type="ECO:0000313" key="4">
    <source>
        <dbReference type="Proteomes" id="UP000007431"/>
    </source>
</evidence>
<keyword evidence="1" id="KW-0175">Coiled coil</keyword>
<dbReference type="SUPFAM" id="SSF52047">
    <property type="entry name" value="RNI-like"/>
    <property type="match status" value="1"/>
</dbReference>